<dbReference type="Pfam" id="PF00782">
    <property type="entry name" value="DSPc"/>
    <property type="match status" value="1"/>
</dbReference>
<dbReference type="InterPro" id="IPR029021">
    <property type="entry name" value="Prot-tyrosine_phosphatase-like"/>
</dbReference>
<evidence type="ECO:0000259" key="1">
    <source>
        <dbReference type="PROSITE" id="PS50054"/>
    </source>
</evidence>
<name>A0A7J6MF00_PERCH</name>
<dbReference type="InterPro" id="IPR000387">
    <property type="entry name" value="Tyr_Pase_dom"/>
</dbReference>
<evidence type="ECO:0000313" key="3">
    <source>
        <dbReference type="EMBL" id="KAF4670172.1"/>
    </source>
</evidence>
<dbReference type="SUPFAM" id="SSF52799">
    <property type="entry name" value="(Phosphotyrosine protein) phosphatases II"/>
    <property type="match status" value="1"/>
</dbReference>
<dbReference type="InterPro" id="IPR000340">
    <property type="entry name" value="Dual-sp_phosphatase_cat-dom"/>
</dbReference>
<dbReference type="AlphaFoldDB" id="A0A7J6MF00"/>
<dbReference type="PROSITE" id="PS50056">
    <property type="entry name" value="TYR_PHOSPHATASE_2"/>
    <property type="match status" value="1"/>
</dbReference>
<organism evidence="3 4">
    <name type="scientific">Perkinsus chesapeaki</name>
    <name type="common">Clam parasite</name>
    <name type="synonym">Perkinsus andrewsi</name>
    <dbReference type="NCBI Taxonomy" id="330153"/>
    <lineage>
        <taxon>Eukaryota</taxon>
        <taxon>Sar</taxon>
        <taxon>Alveolata</taxon>
        <taxon>Perkinsozoa</taxon>
        <taxon>Perkinsea</taxon>
        <taxon>Perkinsida</taxon>
        <taxon>Perkinsidae</taxon>
        <taxon>Perkinsus</taxon>
    </lineage>
</organism>
<comment type="caution">
    <text evidence="3">The sequence shown here is derived from an EMBL/GenBank/DDBJ whole genome shotgun (WGS) entry which is preliminary data.</text>
</comment>
<dbReference type="CDD" id="cd14498">
    <property type="entry name" value="DSP"/>
    <property type="match status" value="1"/>
</dbReference>
<reference evidence="3 4" key="1">
    <citation type="submission" date="2020-04" db="EMBL/GenBank/DDBJ databases">
        <title>Perkinsus chesapeaki whole genome sequence.</title>
        <authorList>
            <person name="Bogema D.R."/>
        </authorList>
    </citation>
    <scope>NUCLEOTIDE SEQUENCE [LARGE SCALE GENOMIC DNA]</scope>
    <source>
        <strain evidence="3">ATCC PRA-425</strain>
    </source>
</reference>
<dbReference type="PROSITE" id="PS50054">
    <property type="entry name" value="TYR_PHOSPHATASE_DUAL"/>
    <property type="match status" value="1"/>
</dbReference>
<dbReference type="InterPro" id="IPR020422">
    <property type="entry name" value="TYR_PHOSPHATASE_DUAL_dom"/>
</dbReference>
<dbReference type="OrthoDB" id="10252009at2759"/>
<dbReference type="SMART" id="SM00195">
    <property type="entry name" value="DSPc"/>
    <property type="match status" value="1"/>
</dbReference>
<evidence type="ECO:0000313" key="4">
    <source>
        <dbReference type="Proteomes" id="UP000591131"/>
    </source>
</evidence>
<evidence type="ECO:0000259" key="2">
    <source>
        <dbReference type="PROSITE" id="PS50056"/>
    </source>
</evidence>
<dbReference type="PANTHER" id="PTHR46377">
    <property type="entry name" value="DUAL SPECIFICITY PROTEIN PHOSPHATASE 19"/>
    <property type="match status" value="1"/>
</dbReference>
<dbReference type="GO" id="GO:0005737">
    <property type="term" value="C:cytoplasm"/>
    <property type="evidence" value="ECO:0007669"/>
    <property type="project" value="TreeGrafter"/>
</dbReference>
<protein>
    <submittedName>
        <fullName evidence="3">Phosphatase</fullName>
    </submittedName>
</protein>
<feature type="domain" description="Tyrosine-protein phosphatase" evidence="1">
    <location>
        <begin position="58"/>
        <end position="202"/>
    </location>
</feature>
<proteinExistence type="predicted"/>
<accession>A0A7J6MF00</accession>
<keyword evidence="4" id="KW-1185">Reference proteome</keyword>
<feature type="domain" description="Tyrosine specific protein phosphatases" evidence="2">
    <location>
        <begin position="117"/>
        <end position="181"/>
    </location>
</feature>
<dbReference type="PANTHER" id="PTHR46377:SF1">
    <property type="entry name" value="DUAL SPECIFICITY PROTEIN PHOSPHATASE 19"/>
    <property type="match status" value="1"/>
</dbReference>
<dbReference type="EMBL" id="JAAPAO010000157">
    <property type="protein sequence ID" value="KAF4670172.1"/>
    <property type="molecule type" value="Genomic_DNA"/>
</dbReference>
<dbReference type="GO" id="GO:0008579">
    <property type="term" value="F:JUN kinase phosphatase activity"/>
    <property type="evidence" value="ECO:0007669"/>
    <property type="project" value="TreeGrafter"/>
</dbReference>
<sequence length="212" mass="23841">MAVAVGASPFIGGEFLREVGTIQMGEECQEGPFYNVDNRTRKAMLRSLAVLQKVRADNSLHKVADRLYLSSLSGAMNLEELRRHGITHILCVASGIRPLYSGYFKYKCADVLDSESQSLLDILPSCLAWMIAAHREDSKNVILVHCFAGRSRSVGVLLGYFMFVMKIPLRLAFTHLRRLRPQSNPNSGFMRQLAAFEKEVMSINEEMIRVTL</sequence>
<dbReference type="Gene3D" id="3.90.190.10">
    <property type="entry name" value="Protein tyrosine phosphatase superfamily"/>
    <property type="match status" value="1"/>
</dbReference>
<dbReference type="Proteomes" id="UP000591131">
    <property type="component" value="Unassembled WGS sequence"/>
</dbReference>
<gene>
    <name evidence="3" type="primary">MKP-4</name>
    <name evidence="3" type="ORF">FOL47_002159</name>
</gene>